<dbReference type="InterPro" id="IPR000120">
    <property type="entry name" value="Amidase"/>
</dbReference>
<sequence>MSGAFPSAAEIAAGVRDGRLSPVRVVQAALDRIAALDPGLNCFTGLRAEEALAEAQALDAGDCRKPLAGVPFAVKNLFDVQGVTTLAGSALLAGRPPAQRDAAMVERLRAAGAILIGQLNMDEFAYGFSTENAHHGITANPHDPGRIAGGSSGGSAASVAAGLVPLALGSDTNGSIRVPASLCGVFGLKPSFGRLSRRGAFPFVHSLDHVGPFARSVADLALCYDAMQGPDAEDPALVDRAAEPVSPALDAPLRPLRVGVLGGWFRHGADAQALSAVQRVADGLARAGASVREASLNGAEAARSAAFCITAAEGGALHLPTLRTDADRYDPAVRDRLIAGAMLPAAVTARAQRVRAVFRAEAAAVLEHFDILLAPATPCAAVPRGAATMLLDGQQVPARANLGLHTQPISFIGLPVLSVPAQSETDALPIGVQLIGAPWAERTLFEAAFRLERDGVSVCRAPGALS</sequence>
<dbReference type="NCBIfam" id="TIGR02715">
    <property type="entry name" value="amido_AtzE"/>
    <property type="match status" value="1"/>
</dbReference>
<dbReference type="NCBIfam" id="NF006631">
    <property type="entry name" value="PRK09201.1"/>
    <property type="match status" value="1"/>
</dbReference>
<dbReference type="EMBL" id="JAMSKV010000003">
    <property type="protein sequence ID" value="MCQ8277916.1"/>
    <property type="molecule type" value="Genomic_DNA"/>
</dbReference>
<feature type="domain" description="Amidase" evidence="1">
    <location>
        <begin position="24"/>
        <end position="444"/>
    </location>
</feature>
<evidence type="ECO:0000259" key="1">
    <source>
        <dbReference type="Pfam" id="PF01425"/>
    </source>
</evidence>
<name>A0ABT1W4W1_9PROT</name>
<dbReference type="PANTHER" id="PTHR11895">
    <property type="entry name" value="TRANSAMIDASE"/>
    <property type="match status" value="1"/>
</dbReference>
<dbReference type="InterPro" id="IPR023631">
    <property type="entry name" value="Amidase_dom"/>
</dbReference>
<gene>
    <name evidence="2" type="ORF">NFI95_05585</name>
</gene>
<evidence type="ECO:0000313" key="3">
    <source>
        <dbReference type="Proteomes" id="UP001524587"/>
    </source>
</evidence>
<protein>
    <submittedName>
        <fullName evidence="2">AtzE family amidohydrolase</fullName>
    </submittedName>
</protein>
<proteinExistence type="predicted"/>
<accession>A0ABT1W4W1</accession>
<dbReference type="PANTHER" id="PTHR11895:SF172">
    <property type="entry name" value="GLUTAMYL-TRNA(GLN) AMIDOTRANSFERASE"/>
    <property type="match status" value="1"/>
</dbReference>
<dbReference type="SUPFAM" id="SSF75304">
    <property type="entry name" value="Amidase signature (AS) enzymes"/>
    <property type="match status" value="1"/>
</dbReference>
<dbReference type="Gene3D" id="3.90.1300.10">
    <property type="entry name" value="Amidase signature (AS) domain"/>
    <property type="match status" value="1"/>
</dbReference>
<dbReference type="InterPro" id="IPR036928">
    <property type="entry name" value="AS_sf"/>
</dbReference>
<comment type="caution">
    <text evidence="2">The sequence shown here is derived from an EMBL/GenBank/DDBJ whole genome shotgun (WGS) entry which is preliminary data.</text>
</comment>
<dbReference type="Pfam" id="PF01425">
    <property type="entry name" value="Amidase"/>
    <property type="match status" value="1"/>
</dbReference>
<organism evidence="2 3">
    <name type="scientific">Endosaccharibacter trunci</name>
    <dbReference type="NCBI Taxonomy" id="2812733"/>
    <lineage>
        <taxon>Bacteria</taxon>
        <taxon>Pseudomonadati</taxon>
        <taxon>Pseudomonadota</taxon>
        <taxon>Alphaproteobacteria</taxon>
        <taxon>Acetobacterales</taxon>
        <taxon>Acetobacteraceae</taxon>
        <taxon>Endosaccharibacter</taxon>
    </lineage>
</organism>
<reference evidence="2 3" key="1">
    <citation type="submission" date="2022-06" db="EMBL/GenBank/DDBJ databases">
        <title>Endosaccharibacter gen. nov., sp. nov., endophytic bacteria isolated from sugarcane.</title>
        <authorList>
            <person name="Pitiwittayakul N."/>
            <person name="Yukphan P."/>
            <person name="Charoenyingcharoen P."/>
            <person name="Tanasupawat S."/>
        </authorList>
    </citation>
    <scope>NUCLEOTIDE SEQUENCE [LARGE SCALE GENOMIC DNA]</scope>
    <source>
        <strain evidence="2 3">KSS8</strain>
    </source>
</reference>
<keyword evidence="3" id="KW-1185">Reference proteome</keyword>
<dbReference type="Proteomes" id="UP001524587">
    <property type="component" value="Unassembled WGS sequence"/>
</dbReference>
<dbReference type="RefSeq" id="WP_422863374.1">
    <property type="nucleotide sequence ID" value="NZ_JAMSKV010000003.1"/>
</dbReference>
<evidence type="ECO:0000313" key="2">
    <source>
        <dbReference type="EMBL" id="MCQ8277916.1"/>
    </source>
</evidence>
<dbReference type="InterPro" id="IPR014087">
    <property type="entry name" value="Carboxybiuret_hydro_AtzE"/>
</dbReference>